<protein>
    <submittedName>
        <fullName evidence="1">Uncharacterized protein</fullName>
    </submittedName>
</protein>
<evidence type="ECO:0000313" key="1">
    <source>
        <dbReference type="EMBL" id="KKM20686.1"/>
    </source>
</evidence>
<comment type="caution">
    <text evidence="1">The sequence shown here is derived from an EMBL/GenBank/DDBJ whole genome shotgun (WGS) entry which is preliminary data.</text>
</comment>
<gene>
    <name evidence="1" type="ORF">LCGC14_1642970</name>
</gene>
<accession>A0A0F9HZ01</accession>
<reference evidence="1" key="1">
    <citation type="journal article" date="2015" name="Nature">
        <title>Complex archaea that bridge the gap between prokaryotes and eukaryotes.</title>
        <authorList>
            <person name="Spang A."/>
            <person name="Saw J.H."/>
            <person name="Jorgensen S.L."/>
            <person name="Zaremba-Niedzwiedzka K."/>
            <person name="Martijn J."/>
            <person name="Lind A.E."/>
            <person name="van Eijk R."/>
            <person name="Schleper C."/>
            <person name="Guy L."/>
            <person name="Ettema T.J."/>
        </authorList>
    </citation>
    <scope>NUCLEOTIDE SEQUENCE</scope>
</reference>
<name>A0A0F9HZ01_9ZZZZ</name>
<dbReference type="EMBL" id="LAZR01013713">
    <property type="protein sequence ID" value="KKM20686.1"/>
    <property type="molecule type" value="Genomic_DNA"/>
</dbReference>
<organism evidence="1">
    <name type="scientific">marine sediment metagenome</name>
    <dbReference type="NCBI Taxonomy" id="412755"/>
    <lineage>
        <taxon>unclassified sequences</taxon>
        <taxon>metagenomes</taxon>
        <taxon>ecological metagenomes</taxon>
    </lineage>
</organism>
<proteinExistence type="predicted"/>
<sequence>MKTAESFKMPFETNHFNKGQRVWVVFNTGDEAAYCYGKYRGKHRYVRAWVKWGAHDRDYPVFQKFEIFDAFADRISKGG</sequence>
<dbReference type="AlphaFoldDB" id="A0A0F9HZ01"/>